<keyword evidence="2" id="KW-0723">Serine/threonine-protein kinase</keyword>
<comment type="caution">
    <text evidence="8">The sequence shown here is derived from an EMBL/GenBank/DDBJ whole genome shotgun (WGS) entry which is preliminary data.</text>
</comment>
<evidence type="ECO:0000256" key="1">
    <source>
        <dbReference type="ARBA" id="ARBA00005354"/>
    </source>
</evidence>
<dbReference type="InterPro" id="IPR026960">
    <property type="entry name" value="RVT-Znf"/>
</dbReference>
<evidence type="ECO:0000313" key="9">
    <source>
        <dbReference type="Proteomes" id="UP001358586"/>
    </source>
</evidence>
<gene>
    <name evidence="8" type="ORF">PVK06_040051</name>
</gene>
<proteinExistence type="inferred from homology"/>
<name>A0ABR0N4F1_GOSAR</name>
<dbReference type="Pfam" id="PF13966">
    <property type="entry name" value="zf-RVT"/>
    <property type="match status" value="1"/>
</dbReference>
<keyword evidence="9" id="KW-1185">Reference proteome</keyword>
<protein>
    <recommendedName>
        <fullName evidence="7">Reverse transcriptase zinc-binding domain-containing protein</fullName>
    </recommendedName>
</protein>
<keyword evidence="3" id="KW-0808">Transferase</keyword>
<keyword evidence="6" id="KW-0067">ATP-binding</keyword>
<organism evidence="8 9">
    <name type="scientific">Gossypium arboreum</name>
    <name type="common">Tree cotton</name>
    <name type="synonym">Gossypium nanking</name>
    <dbReference type="NCBI Taxonomy" id="29729"/>
    <lineage>
        <taxon>Eukaryota</taxon>
        <taxon>Viridiplantae</taxon>
        <taxon>Streptophyta</taxon>
        <taxon>Embryophyta</taxon>
        <taxon>Tracheophyta</taxon>
        <taxon>Spermatophyta</taxon>
        <taxon>Magnoliopsida</taxon>
        <taxon>eudicotyledons</taxon>
        <taxon>Gunneridae</taxon>
        <taxon>Pentapetalae</taxon>
        <taxon>rosids</taxon>
        <taxon>malvids</taxon>
        <taxon>Malvales</taxon>
        <taxon>Malvaceae</taxon>
        <taxon>Malvoideae</taxon>
        <taxon>Gossypium</taxon>
    </lineage>
</organism>
<evidence type="ECO:0000259" key="7">
    <source>
        <dbReference type="Pfam" id="PF13966"/>
    </source>
</evidence>
<accession>A0ABR0N4F1</accession>
<keyword evidence="5" id="KW-0418">Kinase</keyword>
<evidence type="ECO:0000313" key="8">
    <source>
        <dbReference type="EMBL" id="KAK5785461.1"/>
    </source>
</evidence>
<feature type="domain" description="Reverse transcriptase zinc-binding" evidence="7">
    <location>
        <begin position="46"/>
        <end position="131"/>
    </location>
</feature>
<comment type="similarity">
    <text evidence="1">Belongs to the protein kinase superfamily. CAMK Ser/Thr protein kinase family. CaMK subfamily.</text>
</comment>
<dbReference type="SUPFAM" id="SSF56112">
    <property type="entry name" value="Protein kinase-like (PK-like)"/>
    <property type="match status" value="1"/>
</dbReference>
<evidence type="ECO:0000256" key="6">
    <source>
        <dbReference type="ARBA" id="ARBA00022840"/>
    </source>
</evidence>
<reference evidence="8 9" key="1">
    <citation type="submission" date="2023-03" db="EMBL/GenBank/DDBJ databases">
        <title>WGS of Gossypium arboreum.</title>
        <authorList>
            <person name="Yu D."/>
        </authorList>
    </citation>
    <scope>NUCLEOTIDE SEQUENCE [LARGE SCALE GENOMIC DNA]</scope>
    <source>
        <tissue evidence="8">Leaf</tissue>
    </source>
</reference>
<evidence type="ECO:0000256" key="2">
    <source>
        <dbReference type="ARBA" id="ARBA00022527"/>
    </source>
</evidence>
<evidence type="ECO:0000256" key="5">
    <source>
        <dbReference type="ARBA" id="ARBA00022777"/>
    </source>
</evidence>
<dbReference type="PANTHER" id="PTHR24349">
    <property type="entry name" value="SERINE/THREONINE-PROTEIN KINASE"/>
    <property type="match status" value="1"/>
</dbReference>
<keyword evidence="4" id="KW-0547">Nucleotide-binding</keyword>
<evidence type="ECO:0000256" key="4">
    <source>
        <dbReference type="ARBA" id="ARBA00022741"/>
    </source>
</evidence>
<dbReference type="InterPro" id="IPR011009">
    <property type="entry name" value="Kinase-like_dom_sf"/>
</dbReference>
<dbReference type="InterPro" id="IPR050205">
    <property type="entry name" value="CDPK_Ser/Thr_kinases"/>
</dbReference>
<sequence>MGLKWNVGTGESINIWEDSWVCQGYSFTVCSLRGFLVWDGERSGFYSVRSGYRLLLQQPTLLSSRHYVFKKFWATRCPPKIKIALWKFVHGFVATRPCLYNRRVANNPSYPRCNVDHEAMNHVLRFCAKMKDVRVILGYPLHMVQNEVAFSLGHGFSICRTPYVKSSQKLGEQSLGISRVVEKKPVKKVEKNEHHLWKKRDSAGSGQKALNLVRIVNDSMRLREAHITWLQRFLNVITAQRLVSGVLELSSIFYFVVCHHSGQRLSRGWHKAIIRSAIDFKRDSWPKVSDNAKDLVKKMLNPDPKQRLTVQECFVTFCTCYMLYFY</sequence>
<dbReference type="Gene3D" id="1.10.510.10">
    <property type="entry name" value="Transferase(Phosphotransferase) domain 1"/>
    <property type="match status" value="1"/>
</dbReference>
<evidence type="ECO:0000256" key="3">
    <source>
        <dbReference type="ARBA" id="ARBA00022679"/>
    </source>
</evidence>
<dbReference type="Proteomes" id="UP001358586">
    <property type="component" value="Chromosome 11"/>
</dbReference>
<dbReference type="EMBL" id="JARKNE010000011">
    <property type="protein sequence ID" value="KAK5785461.1"/>
    <property type="molecule type" value="Genomic_DNA"/>
</dbReference>